<protein>
    <submittedName>
        <fullName evidence="2">Uncharacterized protein</fullName>
    </submittedName>
</protein>
<dbReference type="RefSeq" id="WP_334482827.1">
    <property type="nucleotide sequence ID" value="NZ_JAZHRV010000001.1"/>
</dbReference>
<proteinExistence type="predicted"/>
<dbReference type="Proteomes" id="UP001364224">
    <property type="component" value="Unassembled WGS sequence"/>
</dbReference>
<evidence type="ECO:0000256" key="1">
    <source>
        <dbReference type="SAM" id="MobiDB-lite"/>
    </source>
</evidence>
<gene>
    <name evidence="2" type="ORF">V1286_004601</name>
</gene>
<feature type="compositionally biased region" description="Basic residues" evidence="1">
    <location>
        <begin position="10"/>
        <end position="20"/>
    </location>
</feature>
<feature type="region of interest" description="Disordered" evidence="1">
    <location>
        <begin position="1"/>
        <end position="20"/>
    </location>
</feature>
<feature type="region of interest" description="Disordered" evidence="1">
    <location>
        <begin position="28"/>
        <end position="49"/>
    </location>
</feature>
<organism evidence="2 3">
    <name type="scientific">Bradyrhizobium algeriense</name>
    <dbReference type="NCBI Taxonomy" id="634784"/>
    <lineage>
        <taxon>Bacteria</taxon>
        <taxon>Pseudomonadati</taxon>
        <taxon>Pseudomonadota</taxon>
        <taxon>Alphaproteobacteria</taxon>
        <taxon>Hyphomicrobiales</taxon>
        <taxon>Nitrobacteraceae</taxon>
        <taxon>Bradyrhizobium</taxon>
    </lineage>
</organism>
<reference evidence="2 3" key="1">
    <citation type="submission" date="2024-02" db="EMBL/GenBank/DDBJ databases">
        <title>Adaptive strategies in a cosmopolitan and abundant soil bacterium.</title>
        <authorList>
            <person name="Carini P."/>
        </authorList>
    </citation>
    <scope>NUCLEOTIDE SEQUENCE [LARGE SCALE GENOMIC DNA]</scope>
    <source>
        <strain evidence="2 3">AZCC 1608</strain>
    </source>
</reference>
<dbReference type="EMBL" id="JAZHRV010000001">
    <property type="protein sequence ID" value="MEH2557072.1"/>
    <property type="molecule type" value="Genomic_DNA"/>
</dbReference>
<comment type="caution">
    <text evidence="2">The sequence shown here is derived from an EMBL/GenBank/DDBJ whole genome shotgun (WGS) entry which is preliminary data.</text>
</comment>
<name>A0ABU8BEV0_9BRAD</name>
<feature type="compositionally biased region" description="Polar residues" evidence="1">
    <location>
        <begin position="30"/>
        <end position="45"/>
    </location>
</feature>
<keyword evidence="3" id="KW-1185">Reference proteome</keyword>
<evidence type="ECO:0000313" key="3">
    <source>
        <dbReference type="Proteomes" id="UP001364224"/>
    </source>
</evidence>
<evidence type="ECO:0000313" key="2">
    <source>
        <dbReference type="EMBL" id="MEH2557072.1"/>
    </source>
</evidence>
<accession>A0ABU8BEV0</accession>
<sequence length="86" mass="9301">MNGNTAQRHAAARNTRRVKFLSRVPPAGFAQSTIHPNTAGENNDGATDPRRVSAASIIAIPLATILQDDALRRPRSFPRAIDRALT</sequence>